<feature type="transmembrane region" description="Helical" evidence="10">
    <location>
        <begin position="30"/>
        <end position="49"/>
    </location>
</feature>
<dbReference type="AlphaFoldDB" id="A0AAD7GIJ3"/>
<dbReference type="Pfam" id="PF00067">
    <property type="entry name" value="p450"/>
    <property type="match status" value="1"/>
</dbReference>
<keyword evidence="10" id="KW-0812">Transmembrane</keyword>
<dbReference type="InterPro" id="IPR036396">
    <property type="entry name" value="Cyt_P450_sf"/>
</dbReference>
<evidence type="ECO:0000256" key="5">
    <source>
        <dbReference type="ARBA" id="ARBA00023002"/>
    </source>
</evidence>
<feature type="binding site" description="axial binding residue" evidence="8">
    <location>
        <position position="525"/>
    </location>
    <ligand>
        <name>heme</name>
        <dbReference type="ChEBI" id="CHEBI:30413"/>
    </ligand>
    <ligandPart>
        <name>Fe</name>
        <dbReference type="ChEBI" id="CHEBI:18248"/>
    </ligandPart>
</feature>
<keyword evidence="4 8" id="KW-0479">Metal-binding</keyword>
<dbReference type="GO" id="GO:0004497">
    <property type="term" value="F:monooxygenase activity"/>
    <property type="evidence" value="ECO:0007669"/>
    <property type="project" value="UniProtKB-KW"/>
</dbReference>
<keyword evidence="7 9" id="KW-0503">Monooxygenase</keyword>
<evidence type="ECO:0000256" key="3">
    <source>
        <dbReference type="ARBA" id="ARBA00022617"/>
    </source>
</evidence>
<organism evidence="11 12">
    <name type="scientific">Mycena rosella</name>
    <name type="common">Pink bonnet</name>
    <name type="synonym">Agaricus rosellus</name>
    <dbReference type="NCBI Taxonomy" id="1033263"/>
    <lineage>
        <taxon>Eukaryota</taxon>
        <taxon>Fungi</taxon>
        <taxon>Dikarya</taxon>
        <taxon>Basidiomycota</taxon>
        <taxon>Agaricomycotina</taxon>
        <taxon>Agaricomycetes</taxon>
        <taxon>Agaricomycetidae</taxon>
        <taxon>Agaricales</taxon>
        <taxon>Marasmiineae</taxon>
        <taxon>Mycenaceae</taxon>
        <taxon>Mycena</taxon>
    </lineage>
</organism>
<comment type="caution">
    <text evidence="11">The sequence shown here is derived from an EMBL/GenBank/DDBJ whole genome shotgun (WGS) entry which is preliminary data.</text>
</comment>
<dbReference type="PRINTS" id="PR00385">
    <property type="entry name" value="P450"/>
</dbReference>
<dbReference type="PROSITE" id="PS00086">
    <property type="entry name" value="CYTOCHROME_P450"/>
    <property type="match status" value="1"/>
</dbReference>
<evidence type="ECO:0000256" key="2">
    <source>
        <dbReference type="ARBA" id="ARBA00010617"/>
    </source>
</evidence>
<gene>
    <name evidence="11" type="ORF">B0H17DRAFT_1160106</name>
</gene>
<evidence type="ECO:0000313" key="11">
    <source>
        <dbReference type="EMBL" id="KAJ7689585.1"/>
    </source>
</evidence>
<keyword evidence="5 9" id="KW-0560">Oxidoreductase</keyword>
<dbReference type="Gene3D" id="1.10.630.10">
    <property type="entry name" value="Cytochrome P450"/>
    <property type="match status" value="1"/>
</dbReference>
<keyword evidence="10" id="KW-1133">Transmembrane helix</keyword>
<evidence type="ECO:0000256" key="9">
    <source>
        <dbReference type="RuleBase" id="RU000461"/>
    </source>
</evidence>
<protein>
    <submittedName>
        <fullName evidence="11">Cytochrome P450 monooxygenase CYP63</fullName>
    </submittedName>
</protein>
<evidence type="ECO:0000256" key="7">
    <source>
        <dbReference type="ARBA" id="ARBA00023033"/>
    </source>
</evidence>
<name>A0AAD7GIJ3_MYCRO</name>
<comment type="cofactor">
    <cofactor evidence="1 8">
        <name>heme</name>
        <dbReference type="ChEBI" id="CHEBI:30413"/>
    </cofactor>
</comment>
<keyword evidence="6 8" id="KW-0408">Iron</keyword>
<dbReference type="PANTHER" id="PTHR24287:SF1">
    <property type="entry name" value="P450, PUTATIVE (EUROFUNG)-RELATED"/>
    <property type="match status" value="1"/>
</dbReference>
<dbReference type="InterPro" id="IPR017972">
    <property type="entry name" value="Cyt_P450_CS"/>
</dbReference>
<dbReference type="PRINTS" id="PR00463">
    <property type="entry name" value="EP450I"/>
</dbReference>
<keyword evidence="3 8" id="KW-0349">Heme</keyword>
<dbReference type="GO" id="GO:0020037">
    <property type="term" value="F:heme binding"/>
    <property type="evidence" value="ECO:0007669"/>
    <property type="project" value="InterPro"/>
</dbReference>
<dbReference type="InterPro" id="IPR002401">
    <property type="entry name" value="Cyt_P450_E_grp-I"/>
</dbReference>
<keyword evidence="12" id="KW-1185">Reference proteome</keyword>
<evidence type="ECO:0000256" key="1">
    <source>
        <dbReference type="ARBA" id="ARBA00001971"/>
    </source>
</evidence>
<evidence type="ECO:0000256" key="8">
    <source>
        <dbReference type="PIRSR" id="PIRSR602401-1"/>
    </source>
</evidence>
<dbReference type="EMBL" id="JARKIE010000071">
    <property type="protein sequence ID" value="KAJ7689585.1"/>
    <property type="molecule type" value="Genomic_DNA"/>
</dbReference>
<dbReference type="InterPro" id="IPR001128">
    <property type="entry name" value="Cyt_P450"/>
</dbReference>
<evidence type="ECO:0000256" key="10">
    <source>
        <dbReference type="SAM" id="Phobius"/>
    </source>
</evidence>
<dbReference type="GO" id="GO:0016705">
    <property type="term" value="F:oxidoreductase activity, acting on paired donors, with incorporation or reduction of molecular oxygen"/>
    <property type="evidence" value="ECO:0007669"/>
    <property type="project" value="InterPro"/>
</dbReference>
<evidence type="ECO:0000256" key="6">
    <source>
        <dbReference type="ARBA" id="ARBA00023004"/>
    </source>
</evidence>
<sequence length="601" mass="67949">MASEQKRKITAFERSIPDYRRRILVSLAKALFLPPLFSLAATCIFLGFALSPFPVLLAMLSIPITISARSYLSLRAQDRAAKSLDAVVIPRVKGKWPGNLDVALRVVKSFEEGYVLQIFADLLREYDTTTVNTRLFWDDQIITVDENFMKFVSATGFSHFEKGILWHERIDKLLGTGLFNAEGELWKTGRATTRPFFAKERISDFEIFERTTAHALDLFASRSRDDLPIDVQDLMSRFTLDSASEFLFGIKLDTLSQPLTVPGKVKLGPKGSVPIDGATEFDEFTEAFERVAVVITRRGTQGNTWPLLELFEDKTESSIATIMNWMEPVVERALAEKDSRKRAGVETAANENVFLDFLASRTDDVEHIRYELITYLIASRDTTASLLTFVMYFFAMYPAVCDRLRNEILAALGSERSPTYDALRNLKYLRAVLNETLRLFPSAPLIARTSPNTPLVIPASQQHALYFPPRTQVMMVSLILHRRQDLWGEDAHEFRPERWLDPATTAKVDTTPFMYCPFSGGPRICIGQEFALNQAGFFVVKLLQHFKAFRLAPKFQPPGSLPPAEWAGKPGRQGVEKIFPAINFTIHSKGGVWMYGDLDDK</sequence>
<evidence type="ECO:0000313" key="12">
    <source>
        <dbReference type="Proteomes" id="UP001221757"/>
    </source>
</evidence>
<comment type="similarity">
    <text evidence="2 9">Belongs to the cytochrome P450 family.</text>
</comment>
<dbReference type="GO" id="GO:0005506">
    <property type="term" value="F:iron ion binding"/>
    <property type="evidence" value="ECO:0007669"/>
    <property type="project" value="InterPro"/>
</dbReference>
<dbReference type="InterPro" id="IPR047146">
    <property type="entry name" value="Cyt_P450_E_CYP52_fungi"/>
</dbReference>
<dbReference type="PANTHER" id="PTHR24287">
    <property type="entry name" value="P450, PUTATIVE (EUROFUNG)-RELATED"/>
    <property type="match status" value="1"/>
</dbReference>
<dbReference type="Proteomes" id="UP001221757">
    <property type="component" value="Unassembled WGS sequence"/>
</dbReference>
<reference evidence="11" key="1">
    <citation type="submission" date="2023-03" db="EMBL/GenBank/DDBJ databases">
        <title>Massive genome expansion in bonnet fungi (Mycena s.s.) driven by repeated elements and novel gene families across ecological guilds.</title>
        <authorList>
            <consortium name="Lawrence Berkeley National Laboratory"/>
            <person name="Harder C.B."/>
            <person name="Miyauchi S."/>
            <person name="Viragh M."/>
            <person name="Kuo A."/>
            <person name="Thoen E."/>
            <person name="Andreopoulos B."/>
            <person name="Lu D."/>
            <person name="Skrede I."/>
            <person name="Drula E."/>
            <person name="Henrissat B."/>
            <person name="Morin E."/>
            <person name="Kohler A."/>
            <person name="Barry K."/>
            <person name="LaButti K."/>
            <person name="Morin E."/>
            <person name="Salamov A."/>
            <person name="Lipzen A."/>
            <person name="Mereny Z."/>
            <person name="Hegedus B."/>
            <person name="Baldrian P."/>
            <person name="Stursova M."/>
            <person name="Weitz H."/>
            <person name="Taylor A."/>
            <person name="Grigoriev I.V."/>
            <person name="Nagy L.G."/>
            <person name="Martin F."/>
            <person name="Kauserud H."/>
        </authorList>
    </citation>
    <scope>NUCLEOTIDE SEQUENCE</scope>
    <source>
        <strain evidence="11">CBHHK067</strain>
    </source>
</reference>
<evidence type="ECO:0000256" key="4">
    <source>
        <dbReference type="ARBA" id="ARBA00022723"/>
    </source>
</evidence>
<keyword evidence="10" id="KW-0472">Membrane</keyword>
<accession>A0AAD7GIJ3</accession>
<proteinExistence type="inferred from homology"/>
<dbReference type="SUPFAM" id="SSF48264">
    <property type="entry name" value="Cytochrome P450"/>
    <property type="match status" value="1"/>
</dbReference>